<dbReference type="Proteomes" id="UP000648482">
    <property type="component" value="Unassembled WGS sequence"/>
</dbReference>
<gene>
    <name evidence="2" type="ORF">PALI_a2141</name>
</gene>
<name>A0ABR9E0T5_9GAMM</name>
<reference evidence="2 3" key="1">
    <citation type="submission" date="2015-06" db="EMBL/GenBank/DDBJ databases">
        <title>Genome sequence of Pseudoalteromonas aliena.</title>
        <authorList>
            <person name="Xie B.-B."/>
            <person name="Rong J.-C."/>
            <person name="Qin Q.-L."/>
            <person name="Zhang Y.-Z."/>
        </authorList>
    </citation>
    <scope>NUCLEOTIDE SEQUENCE [LARGE SCALE GENOMIC DNA]</scope>
    <source>
        <strain evidence="2 3">SW19</strain>
    </source>
</reference>
<dbReference type="InterPro" id="IPR046168">
    <property type="entry name" value="DUF6170"/>
</dbReference>
<dbReference type="EMBL" id="AQGU01000026">
    <property type="protein sequence ID" value="MBE0360194.1"/>
    <property type="molecule type" value="Genomic_DNA"/>
</dbReference>
<dbReference type="Pfam" id="PF19667">
    <property type="entry name" value="DUF6170"/>
    <property type="match status" value="1"/>
</dbReference>
<protein>
    <submittedName>
        <fullName evidence="2">Uncharacterized protein</fullName>
    </submittedName>
</protein>
<organism evidence="2 3">
    <name type="scientific">Pseudoalteromonas aliena SW19</name>
    <dbReference type="NCBI Taxonomy" id="1314866"/>
    <lineage>
        <taxon>Bacteria</taxon>
        <taxon>Pseudomonadati</taxon>
        <taxon>Pseudomonadota</taxon>
        <taxon>Gammaproteobacteria</taxon>
        <taxon>Alteromonadales</taxon>
        <taxon>Pseudoalteromonadaceae</taxon>
        <taxon>Pseudoalteromonas</taxon>
    </lineage>
</organism>
<evidence type="ECO:0000313" key="3">
    <source>
        <dbReference type="Proteomes" id="UP000648482"/>
    </source>
</evidence>
<accession>A0ABR9E0T5</accession>
<keyword evidence="1" id="KW-1133">Transmembrane helix</keyword>
<dbReference type="RefSeq" id="WP_182700906.1">
    <property type="nucleotide sequence ID" value="NZ_AQGU01000026.1"/>
</dbReference>
<sequence>MFTFFSSQLTELKHLKIRDRQAVIADSLTMLSPSERVLLRIIKLLLLSPLFLIFTVFKGWILIPFLILGGLCYPLLTTPIEINFAKKNLSEALKHYDKGA</sequence>
<proteinExistence type="predicted"/>
<keyword evidence="3" id="KW-1185">Reference proteome</keyword>
<keyword evidence="1" id="KW-0812">Transmembrane</keyword>
<evidence type="ECO:0000313" key="2">
    <source>
        <dbReference type="EMBL" id="MBE0360194.1"/>
    </source>
</evidence>
<keyword evidence="1" id="KW-0472">Membrane</keyword>
<comment type="caution">
    <text evidence="2">The sequence shown here is derived from an EMBL/GenBank/DDBJ whole genome shotgun (WGS) entry which is preliminary data.</text>
</comment>
<feature type="transmembrane region" description="Helical" evidence="1">
    <location>
        <begin position="37"/>
        <end position="57"/>
    </location>
</feature>
<evidence type="ECO:0000256" key="1">
    <source>
        <dbReference type="SAM" id="Phobius"/>
    </source>
</evidence>